<feature type="compositionally biased region" description="Polar residues" evidence="1">
    <location>
        <begin position="50"/>
        <end position="63"/>
    </location>
</feature>
<dbReference type="EMBL" id="JAPDRK010000004">
    <property type="protein sequence ID" value="KAJ9612937.1"/>
    <property type="molecule type" value="Genomic_DNA"/>
</dbReference>
<keyword evidence="2" id="KW-0472">Membrane</keyword>
<gene>
    <name evidence="3" type="ORF">H2200_002878</name>
</gene>
<organism evidence="3 4">
    <name type="scientific">Cladophialophora chaetospira</name>
    <dbReference type="NCBI Taxonomy" id="386627"/>
    <lineage>
        <taxon>Eukaryota</taxon>
        <taxon>Fungi</taxon>
        <taxon>Dikarya</taxon>
        <taxon>Ascomycota</taxon>
        <taxon>Pezizomycotina</taxon>
        <taxon>Eurotiomycetes</taxon>
        <taxon>Chaetothyriomycetidae</taxon>
        <taxon>Chaetothyriales</taxon>
        <taxon>Herpotrichiellaceae</taxon>
        <taxon>Cladophialophora</taxon>
    </lineage>
</organism>
<name>A0AA39CLS3_9EURO</name>
<dbReference type="Proteomes" id="UP001172673">
    <property type="component" value="Unassembled WGS sequence"/>
</dbReference>
<evidence type="ECO:0000256" key="1">
    <source>
        <dbReference type="SAM" id="MobiDB-lite"/>
    </source>
</evidence>
<evidence type="ECO:0000256" key="2">
    <source>
        <dbReference type="SAM" id="Phobius"/>
    </source>
</evidence>
<keyword evidence="2" id="KW-0812">Transmembrane</keyword>
<keyword evidence="4" id="KW-1185">Reference proteome</keyword>
<evidence type="ECO:0000313" key="3">
    <source>
        <dbReference type="EMBL" id="KAJ9612937.1"/>
    </source>
</evidence>
<accession>A0AA39CLS3</accession>
<comment type="caution">
    <text evidence="3">The sequence shown here is derived from an EMBL/GenBank/DDBJ whole genome shotgun (WGS) entry which is preliminary data.</text>
</comment>
<sequence length="648" mass="73233">MASSAAKYVIHAPRSYVDYNRKTGNPVFLALAAKNLYNIARRILRAVNQRRASPRQSPDANNTDQEESRMQRFEIIDKSHDNETLIMMTFRRLLGLLREIVPIRPLGDTTPTHLRMLKLEFWYNMIKIANENSMDFLWYLLVGFGALLLYFGMLILGVISAYPVVGDSIALSQHPQCGIAISNGSQSATHFALGHKYFNDIARESRQYAKSCYDLGRGTSSARAPESCSFFYEPSIKYSIIDNDTCPFKFGNGSLCLNGENSAYTLTTGSASSLLDDVSKLVADASVLGINSPLSYTFHRSITCSPLWTDGLIYSFRDDNGTVTFQYFYGNYTGEWSCSSDLPYCTFENKLFPDMNKPYSMMTTSTRRFVEWPWTPIFNVSEMYGETATLILVSNFGILYPHESLDPIFPANRTGGDGWWYNSQFHASVLGCMSRTLVCLLDSTPQRCFNLTGLGALDDSDLDHGSVRSMLYFSLLSDLEEQLRFLLTESLDAQSLLSGTTSAPLSPTQWKVETRQMFEALLARTQINARNIARGVPGGEELPDQRDLMQPAWRGVCTRYKFRAVGWKNISVSRFLAEFFAGASEEAKKHKGWKVVFAWFAEGREGGQDIWTHNLAWTSFYTQRVLVDALARREKLLERCNRQHSMGL</sequence>
<keyword evidence="2" id="KW-1133">Transmembrane helix</keyword>
<protein>
    <submittedName>
        <fullName evidence="3">Uncharacterized protein</fullName>
    </submittedName>
</protein>
<evidence type="ECO:0000313" key="4">
    <source>
        <dbReference type="Proteomes" id="UP001172673"/>
    </source>
</evidence>
<feature type="transmembrane region" description="Helical" evidence="2">
    <location>
        <begin position="136"/>
        <end position="162"/>
    </location>
</feature>
<dbReference type="AlphaFoldDB" id="A0AA39CLS3"/>
<feature type="region of interest" description="Disordered" evidence="1">
    <location>
        <begin position="49"/>
        <end position="68"/>
    </location>
</feature>
<proteinExistence type="predicted"/>
<reference evidence="3" key="1">
    <citation type="submission" date="2022-10" db="EMBL/GenBank/DDBJ databases">
        <title>Culturing micro-colonial fungi from biological soil crusts in the Mojave desert and describing Neophaeococcomyces mojavensis, and introducing the new genera and species Taxawa tesnikishii.</title>
        <authorList>
            <person name="Kurbessoian T."/>
            <person name="Stajich J.E."/>
        </authorList>
    </citation>
    <scope>NUCLEOTIDE SEQUENCE</scope>
    <source>
        <strain evidence="3">TK_41</strain>
    </source>
</reference>